<name>A0A073KUE0_9BACI</name>
<dbReference type="AlphaFoldDB" id="A0A073KUE0"/>
<comment type="caution">
    <text evidence="2">The sequence shown here is derived from an EMBL/GenBank/DDBJ whole genome shotgun (WGS) entry which is preliminary data.</text>
</comment>
<keyword evidence="1" id="KW-1133">Transmembrane helix</keyword>
<keyword evidence="3" id="KW-1185">Reference proteome</keyword>
<evidence type="ECO:0000313" key="3">
    <source>
        <dbReference type="Proteomes" id="UP000027778"/>
    </source>
</evidence>
<keyword evidence="1" id="KW-0472">Membrane</keyword>
<sequence>MNLIMALILGITCGAIPAILGAIMEELEIGMLGFVASSVSALFFGLYGAIPVGILFALYILRHARTKQFSRNHMAKIIPFPIERSRRASSL</sequence>
<keyword evidence="1" id="KW-0812">Transmembrane</keyword>
<dbReference type="OrthoDB" id="2876883at2"/>
<dbReference type="EMBL" id="JOTM01000001">
    <property type="protein sequence ID" value="KEK25973.1"/>
    <property type="molecule type" value="Genomic_DNA"/>
</dbReference>
<proteinExistence type="predicted"/>
<protein>
    <submittedName>
        <fullName evidence="2">Uncharacterized protein</fullName>
    </submittedName>
</protein>
<dbReference type="STRING" id="574375.AZF08_01755"/>
<dbReference type="Proteomes" id="UP000027778">
    <property type="component" value="Unassembled WGS sequence"/>
</dbReference>
<gene>
    <name evidence="2" type="ORF">BAGA_01685</name>
</gene>
<feature type="transmembrane region" description="Helical" evidence="1">
    <location>
        <begin position="31"/>
        <end position="61"/>
    </location>
</feature>
<dbReference type="RefSeq" id="WP_033672322.1">
    <property type="nucleotide sequence ID" value="NZ_JOTM01000001.1"/>
</dbReference>
<organism evidence="2 3">
    <name type="scientific">Bacillus gaemokensis</name>
    <dbReference type="NCBI Taxonomy" id="574375"/>
    <lineage>
        <taxon>Bacteria</taxon>
        <taxon>Bacillati</taxon>
        <taxon>Bacillota</taxon>
        <taxon>Bacilli</taxon>
        <taxon>Bacillales</taxon>
        <taxon>Bacillaceae</taxon>
        <taxon>Bacillus</taxon>
        <taxon>Bacillus cereus group</taxon>
    </lineage>
</organism>
<evidence type="ECO:0000313" key="2">
    <source>
        <dbReference type="EMBL" id="KEK25973.1"/>
    </source>
</evidence>
<evidence type="ECO:0000256" key="1">
    <source>
        <dbReference type="SAM" id="Phobius"/>
    </source>
</evidence>
<reference evidence="2 3" key="1">
    <citation type="submission" date="2014-06" db="EMBL/GenBank/DDBJ databases">
        <title>Draft genome sequence of Bacillus gaemokensis JCM 15801 (MCCC 1A00707).</title>
        <authorList>
            <person name="Lai Q."/>
            <person name="Liu Y."/>
            <person name="Shao Z."/>
        </authorList>
    </citation>
    <scope>NUCLEOTIDE SEQUENCE [LARGE SCALE GENOMIC DNA]</scope>
    <source>
        <strain evidence="2 3">JCM 15801</strain>
    </source>
</reference>
<dbReference type="eggNOG" id="ENOG50329J4">
    <property type="taxonomic scope" value="Bacteria"/>
</dbReference>
<accession>A0A073KUE0</accession>